<feature type="compositionally biased region" description="Basic residues" evidence="1">
    <location>
        <begin position="1"/>
        <end position="18"/>
    </location>
</feature>
<gene>
    <name evidence="2" type="ORF">KC01_LOCUS2498</name>
</gene>
<proteinExistence type="predicted"/>
<dbReference type="Proteomes" id="UP001497482">
    <property type="component" value="Chromosome 10"/>
</dbReference>
<accession>A0AAV2IXY9</accession>
<evidence type="ECO:0000313" key="2">
    <source>
        <dbReference type="EMBL" id="CAL1570163.1"/>
    </source>
</evidence>
<protein>
    <submittedName>
        <fullName evidence="2">Uncharacterized protein</fullName>
    </submittedName>
</protein>
<evidence type="ECO:0000256" key="1">
    <source>
        <dbReference type="SAM" id="MobiDB-lite"/>
    </source>
</evidence>
<sequence length="122" mass="13895">MDQLHARTRHGPVTRRTRMGPLTRPDTPWTCDTAWDVTVHACPGVECPRVLSLVYDVSRRMSLVMAESRRCHGPWRFHWTFACPGVSLVLTCHWSMTCQACHWSMGVQASHWSMSVQAFTGP</sequence>
<evidence type="ECO:0000313" key="3">
    <source>
        <dbReference type="Proteomes" id="UP001497482"/>
    </source>
</evidence>
<keyword evidence="3" id="KW-1185">Reference proteome</keyword>
<feature type="region of interest" description="Disordered" evidence="1">
    <location>
        <begin position="1"/>
        <end position="21"/>
    </location>
</feature>
<dbReference type="AlphaFoldDB" id="A0AAV2IXY9"/>
<organism evidence="2 3">
    <name type="scientific">Knipowitschia caucasica</name>
    <name type="common">Caucasian dwarf goby</name>
    <name type="synonym">Pomatoschistus caucasicus</name>
    <dbReference type="NCBI Taxonomy" id="637954"/>
    <lineage>
        <taxon>Eukaryota</taxon>
        <taxon>Metazoa</taxon>
        <taxon>Chordata</taxon>
        <taxon>Craniata</taxon>
        <taxon>Vertebrata</taxon>
        <taxon>Euteleostomi</taxon>
        <taxon>Actinopterygii</taxon>
        <taxon>Neopterygii</taxon>
        <taxon>Teleostei</taxon>
        <taxon>Neoteleostei</taxon>
        <taxon>Acanthomorphata</taxon>
        <taxon>Gobiaria</taxon>
        <taxon>Gobiiformes</taxon>
        <taxon>Gobioidei</taxon>
        <taxon>Gobiidae</taxon>
        <taxon>Gobiinae</taxon>
        <taxon>Knipowitschia</taxon>
    </lineage>
</organism>
<name>A0AAV2IXY9_KNICA</name>
<reference evidence="2 3" key="1">
    <citation type="submission" date="2024-04" db="EMBL/GenBank/DDBJ databases">
        <authorList>
            <person name="Waldvogel A.-M."/>
            <person name="Schoenle A."/>
        </authorList>
    </citation>
    <scope>NUCLEOTIDE SEQUENCE [LARGE SCALE GENOMIC DNA]</scope>
</reference>
<dbReference type="EMBL" id="OZ035832">
    <property type="protein sequence ID" value="CAL1570163.1"/>
    <property type="molecule type" value="Genomic_DNA"/>
</dbReference>